<dbReference type="CDD" id="cd08761">
    <property type="entry name" value="Cyt_b561_CYB561D2_like"/>
    <property type="match status" value="1"/>
</dbReference>
<dbReference type="SMART" id="SM00665">
    <property type="entry name" value="B561"/>
    <property type="match status" value="1"/>
</dbReference>
<evidence type="ECO:0000256" key="6">
    <source>
        <dbReference type="ARBA" id="ARBA00022989"/>
    </source>
</evidence>
<feature type="region of interest" description="Disordered" evidence="8">
    <location>
        <begin position="504"/>
        <end position="638"/>
    </location>
</feature>
<comment type="subcellular location">
    <subcellularLocation>
        <location evidence="2">Membrane</location>
    </subcellularLocation>
</comment>
<evidence type="ECO:0000256" key="4">
    <source>
        <dbReference type="ARBA" id="ARBA00022692"/>
    </source>
</evidence>
<dbReference type="Proteomes" id="UP000289886">
    <property type="component" value="Unassembled WGS sequence"/>
</dbReference>
<evidence type="ECO:0000256" key="9">
    <source>
        <dbReference type="SAM" id="Phobius"/>
    </source>
</evidence>
<dbReference type="InterPro" id="IPR052237">
    <property type="entry name" value="Ataxin-7-like_regulator"/>
</dbReference>
<dbReference type="EMBL" id="SCEB01001380">
    <property type="protein sequence ID" value="RXM96884.1"/>
    <property type="molecule type" value="Genomic_DNA"/>
</dbReference>
<feature type="region of interest" description="Disordered" evidence="8">
    <location>
        <begin position="255"/>
        <end position="367"/>
    </location>
</feature>
<feature type="compositionally biased region" description="Polar residues" evidence="8">
    <location>
        <begin position="300"/>
        <end position="313"/>
    </location>
</feature>
<feature type="transmembrane region" description="Helical" evidence="9">
    <location>
        <begin position="756"/>
        <end position="777"/>
    </location>
</feature>
<dbReference type="PANTHER" id="PTHR15117:SF5">
    <property type="entry name" value="ATAXIN-7-LIKE PROTEIN 2"/>
    <property type="match status" value="1"/>
</dbReference>
<gene>
    <name evidence="12" type="ORF">EOD39_15111</name>
</gene>
<evidence type="ECO:0000259" key="10">
    <source>
        <dbReference type="PROSITE" id="PS50939"/>
    </source>
</evidence>
<feature type="region of interest" description="Disordered" evidence="8">
    <location>
        <begin position="132"/>
        <end position="194"/>
    </location>
</feature>
<dbReference type="PROSITE" id="PS50939">
    <property type="entry name" value="CYTOCHROME_B561"/>
    <property type="match status" value="1"/>
</dbReference>
<evidence type="ECO:0000259" key="11">
    <source>
        <dbReference type="PROSITE" id="PS51505"/>
    </source>
</evidence>
<feature type="domain" description="SCA7" evidence="11">
    <location>
        <begin position="197"/>
        <end position="264"/>
    </location>
</feature>
<dbReference type="InterPro" id="IPR013243">
    <property type="entry name" value="SCA7_dom"/>
</dbReference>
<comment type="caution">
    <text evidence="12">The sequence shown here is derived from an EMBL/GenBank/DDBJ whole genome shotgun (WGS) entry which is preliminary data.</text>
</comment>
<dbReference type="Pfam" id="PF08313">
    <property type="entry name" value="SCA7"/>
    <property type="match status" value="1"/>
</dbReference>
<name>A0A662YJG5_ACIRT</name>
<feature type="transmembrane region" description="Helical" evidence="9">
    <location>
        <begin position="720"/>
        <end position="744"/>
    </location>
</feature>
<evidence type="ECO:0000313" key="13">
    <source>
        <dbReference type="Proteomes" id="UP000289886"/>
    </source>
</evidence>
<proteinExistence type="predicted"/>
<organism evidence="12 13">
    <name type="scientific">Acipenser ruthenus</name>
    <name type="common">Sterlet sturgeon</name>
    <dbReference type="NCBI Taxonomy" id="7906"/>
    <lineage>
        <taxon>Eukaryota</taxon>
        <taxon>Metazoa</taxon>
        <taxon>Chordata</taxon>
        <taxon>Craniata</taxon>
        <taxon>Vertebrata</taxon>
        <taxon>Euteleostomi</taxon>
        <taxon>Actinopterygii</taxon>
        <taxon>Chondrostei</taxon>
        <taxon>Acipenseriformes</taxon>
        <taxon>Acipenseridae</taxon>
        <taxon>Acipenser</taxon>
    </lineage>
</organism>
<evidence type="ECO:0000256" key="8">
    <source>
        <dbReference type="SAM" id="MobiDB-lite"/>
    </source>
</evidence>
<feature type="region of interest" description="Disordered" evidence="8">
    <location>
        <begin position="15"/>
        <end position="81"/>
    </location>
</feature>
<feature type="compositionally biased region" description="Pro residues" evidence="8">
    <location>
        <begin position="48"/>
        <end position="59"/>
    </location>
</feature>
<keyword evidence="4 9" id="KW-0812">Transmembrane</keyword>
<reference evidence="12 13" key="1">
    <citation type="submission" date="2019-01" db="EMBL/GenBank/DDBJ databases">
        <title>Draft Genome and Complete Hox-Cluster Characterization of the Sterlet Sturgeon (Acipenser ruthenus).</title>
        <authorList>
            <person name="Wei Q."/>
        </authorList>
    </citation>
    <scope>NUCLEOTIDE SEQUENCE [LARGE SCALE GENOMIC DNA]</scope>
    <source>
        <strain evidence="12">WHYD16114868_AA</strain>
        <tissue evidence="12">Blood</tissue>
    </source>
</reference>
<evidence type="ECO:0000256" key="3">
    <source>
        <dbReference type="ARBA" id="ARBA00022448"/>
    </source>
</evidence>
<keyword evidence="6 9" id="KW-1133">Transmembrane helix</keyword>
<feature type="compositionally biased region" description="Pro residues" evidence="8">
    <location>
        <begin position="606"/>
        <end position="617"/>
    </location>
</feature>
<feature type="domain" description="Cytochrome b561" evidence="10">
    <location>
        <begin position="619"/>
        <end position="816"/>
    </location>
</feature>
<protein>
    <submittedName>
        <fullName evidence="12">Ataxin-7-like protein 2</fullName>
    </submittedName>
</protein>
<dbReference type="PROSITE" id="PS51505">
    <property type="entry name" value="SCA7"/>
    <property type="match status" value="1"/>
</dbReference>
<dbReference type="Gene3D" id="6.10.140.1270">
    <property type="match status" value="1"/>
</dbReference>
<feature type="compositionally biased region" description="Polar residues" evidence="8">
    <location>
        <begin position="624"/>
        <end position="634"/>
    </location>
</feature>
<accession>A0A662YJG5</accession>
<dbReference type="PANTHER" id="PTHR15117">
    <property type="entry name" value="ATAXIN 7 RELATED"/>
    <property type="match status" value="1"/>
</dbReference>
<feature type="compositionally biased region" description="Polar residues" evidence="8">
    <location>
        <begin position="67"/>
        <end position="76"/>
    </location>
</feature>
<feature type="region of interest" description="Disordered" evidence="8">
    <location>
        <begin position="470"/>
        <end position="489"/>
    </location>
</feature>
<dbReference type="Gene3D" id="1.20.120.1770">
    <property type="match status" value="1"/>
</dbReference>
<keyword evidence="5" id="KW-0249">Electron transport</keyword>
<comment type="cofactor">
    <cofactor evidence="1">
        <name>heme b</name>
        <dbReference type="ChEBI" id="CHEBI:60344"/>
    </cofactor>
</comment>
<feature type="compositionally biased region" description="Basic and acidic residues" evidence="8">
    <location>
        <begin position="257"/>
        <end position="269"/>
    </location>
</feature>
<feature type="compositionally biased region" description="Acidic residues" evidence="8">
    <location>
        <begin position="345"/>
        <end position="359"/>
    </location>
</feature>
<feature type="transmembrane region" description="Helical" evidence="9">
    <location>
        <begin position="789"/>
        <end position="814"/>
    </location>
</feature>
<dbReference type="Pfam" id="PF03188">
    <property type="entry name" value="Cytochrom_B561"/>
    <property type="match status" value="1"/>
</dbReference>
<keyword evidence="7 9" id="KW-0472">Membrane</keyword>
<dbReference type="GO" id="GO:0016020">
    <property type="term" value="C:membrane"/>
    <property type="evidence" value="ECO:0007669"/>
    <property type="project" value="UniProtKB-SubCell"/>
</dbReference>
<feature type="compositionally biased region" description="Low complexity" evidence="8">
    <location>
        <begin position="429"/>
        <end position="448"/>
    </location>
</feature>
<evidence type="ECO:0000256" key="1">
    <source>
        <dbReference type="ARBA" id="ARBA00001970"/>
    </source>
</evidence>
<keyword evidence="3" id="KW-0813">Transport</keyword>
<sequence>MRFCGVTDYSTLASTLEDPSSRAKAVTANSKGLNCDPKGLGKKRKSRPPAPLPPAPPEPRPAKPNRSAASSDTSFFQKRKDSKGVISAGLERKLSLQKVGGGAVQVAACYFVPVVNLEKISSVTQPEGACVKLGSRPNTQPAPLAPLSPSPRETLRLHGPAGRGHSEFPLAERAPSRRGDATPEPSNAARSSHKTYKKISKKECDLDKHCGVLDPEKKKLCTRVLTCKIHSIHQRREVAGRTKGFDQLVAELKAGSRGREAAGREKGVPSREAGTVRSPSWDLSPETPAGLPPHCRRRLTSCTALRSRLSSGSDPEESSAPWGEADARTLYPFPTPRPNSHLSSEESEGQEEQEEEEAEKPDWHYSTLHPKPQGLCSFGGRSLGRGCFVFNRRLDRIRTALSSMVERHVNSHMWKKIPQAADLQSQRTSAPIPAPSSSSSSSQLSSAAGSCLPAVSPLRTSFVASSGVSKHCTAASPNPGTACGLSDSTGGRSQCIVSPIAANTPSLSSLSRTPTPGAKASRSSRTKGAPNLEHNAASRKRKKPPPANEDPMPNKKNCVLQEGGRTPIPGPPPPKDPSSRAKAVTANSKGLNCDPKGLGKKRKSRPPAPLPPAPPEPRPAKPNRSATSSDTSFFQKRKDSKGVISAGLERKLSLQKFSLCMTEGVLLFSSEGSPFCFQSRKGKVQLHWVLQALVAIAGGTGLGFIVASKNVSERPHLTSWHSLLGVATLVAVGCQVLCGVCLLFPKRVSSVARLRLYHATCGLVTYLLATGTLVLAMCSDWFQGTIKGALWYVCVLLLLCPALVVMNQITNAYLPTYQRRRSRYESDHI</sequence>
<dbReference type="AlphaFoldDB" id="A0A662YJG5"/>
<keyword evidence="13" id="KW-1185">Reference proteome</keyword>
<feature type="region of interest" description="Disordered" evidence="8">
    <location>
        <begin position="420"/>
        <end position="448"/>
    </location>
</feature>
<evidence type="ECO:0000256" key="2">
    <source>
        <dbReference type="ARBA" id="ARBA00004370"/>
    </source>
</evidence>
<evidence type="ECO:0000256" key="5">
    <source>
        <dbReference type="ARBA" id="ARBA00022982"/>
    </source>
</evidence>
<evidence type="ECO:0000313" key="12">
    <source>
        <dbReference type="EMBL" id="RXM96884.1"/>
    </source>
</evidence>
<dbReference type="InterPro" id="IPR006593">
    <property type="entry name" value="Cyt_b561/ferric_Rdtase_TM"/>
</dbReference>
<feature type="transmembrane region" description="Helical" evidence="9">
    <location>
        <begin position="688"/>
        <end position="708"/>
    </location>
</feature>
<feature type="compositionally biased region" description="Low complexity" evidence="8">
    <location>
        <begin position="504"/>
        <end position="516"/>
    </location>
</feature>
<evidence type="ECO:0000256" key="7">
    <source>
        <dbReference type="ARBA" id="ARBA00023136"/>
    </source>
</evidence>